<keyword evidence="4" id="KW-0862">Zinc</keyword>
<dbReference type="AlphaFoldDB" id="A0A6S6T2M4"/>
<dbReference type="Gene3D" id="2.170.150.20">
    <property type="entry name" value="Peptide methionine sulfoxide reductase"/>
    <property type="match status" value="1"/>
</dbReference>
<evidence type="ECO:0000256" key="6">
    <source>
        <dbReference type="ARBA" id="ARBA00048488"/>
    </source>
</evidence>
<dbReference type="PANTHER" id="PTHR46081:SF8">
    <property type="entry name" value="PEPTIDE METHIONINE SULFOXIDE REDUCTASE 2"/>
    <property type="match status" value="1"/>
</dbReference>
<sequence length="119" mass="13154">MAYNELTEAEKKIIIGKGTEKSFAGEYWNHYEEGTYTCRQCNAELFSSDTKFDSFTGWPSFDQAIEGAVKEVPDADGRRIEIVCSTCGGHLGHVFKGEGITETSTRHCVNSASLGFVEK</sequence>
<dbReference type="SUPFAM" id="SSF51316">
    <property type="entry name" value="Mss4-like"/>
    <property type="match status" value="1"/>
</dbReference>
<accession>A0A6S6T2M4</accession>
<dbReference type="GO" id="GO:0006979">
    <property type="term" value="P:response to oxidative stress"/>
    <property type="evidence" value="ECO:0007669"/>
    <property type="project" value="InterPro"/>
</dbReference>
<dbReference type="InterPro" id="IPR002579">
    <property type="entry name" value="Met_Sox_Rdtase_MsrB_dom"/>
</dbReference>
<evidence type="ECO:0000313" key="8">
    <source>
        <dbReference type="EMBL" id="CAA6809393.1"/>
    </source>
</evidence>
<dbReference type="GO" id="GO:0030091">
    <property type="term" value="P:protein repair"/>
    <property type="evidence" value="ECO:0007669"/>
    <property type="project" value="InterPro"/>
</dbReference>
<evidence type="ECO:0000256" key="5">
    <source>
        <dbReference type="ARBA" id="ARBA00023002"/>
    </source>
</evidence>
<name>A0A6S6T2M4_9BACT</name>
<comment type="cofactor">
    <cofactor evidence="1">
        <name>Zn(2+)</name>
        <dbReference type="ChEBI" id="CHEBI:29105"/>
    </cofactor>
</comment>
<dbReference type="InterPro" id="IPR028427">
    <property type="entry name" value="Met_Sox_Rdtase_MsrB"/>
</dbReference>
<dbReference type="PROSITE" id="PS51790">
    <property type="entry name" value="MSRB"/>
    <property type="match status" value="1"/>
</dbReference>
<proteinExistence type="predicted"/>
<feature type="domain" description="MsrB" evidence="7">
    <location>
        <begin position="1"/>
        <end position="119"/>
    </location>
</feature>
<keyword evidence="3" id="KW-0479">Metal-binding</keyword>
<dbReference type="Pfam" id="PF01641">
    <property type="entry name" value="SelR"/>
    <property type="match status" value="1"/>
</dbReference>
<dbReference type="NCBIfam" id="NF004036">
    <property type="entry name" value="PRK05508.1"/>
    <property type="match status" value="1"/>
</dbReference>
<dbReference type="GO" id="GO:0033743">
    <property type="term" value="F:peptide-methionine (R)-S-oxide reductase activity"/>
    <property type="evidence" value="ECO:0007669"/>
    <property type="project" value="UniProtKB-EC"/>
</dbReference>
<evidence type="ECO:0000256" key="4">
    <source>
        <dbReference type="ARBA" id="ARBA00022833"/>
    </source>
</evidence>
<evidence type="ECO:0000256" key="3">
    <source>
        <dbReference type="ARBA" id="ARBA00022723"/>
    </source>
</evidence>
<protein>
    <recommendedName>
        <fullName evidence="2">peptide-methionine (R)-S-oxide reductase</fullName>
        <ecNumber evidence="2">1.8.4.12</ecNumber>
    </recommendedName>
</protein>
<keyword evidence="5" id="KW-0560">Oxidoreductase</keyword>
<dbReference type="GO" id="GO:0046872">
    <property type="term" value="F:metal ion binding"/>
    <property type="evidence" value="ECO:0007669"/>
    <property type="project" value="UniProtKB-KW"/>
</dbReference>
<organism evidence="8">
    <name type="scientific">uncultured Sulfurovum sp</name>
    <dbReference type="NCBI Taxonomy" id="269237"/>
    <lineage>
        <taxon>Bacteria</taxon>
        <taxon>Pseudomonadati</taxon>
        <taxon>Campylobacterota</taxon>
        <taxon>Epsilonproteobacteria</taxon>
        <taxon>Campylobacterales</taxon>
        <taxon>Sulfurovaceae</taxon>
        <taxon>Sulfurovum</taxon>
        <taxon>environmental samples</taxon>
    </lineage>
</organism>
<dbReference type="EMBL" id="CACVAR010000190">
    <property type="protein sequence ID" value="CAA6809393.1"/>
    <property type="molecule type" value="Genomic_DNA"/>
</dbReference>
<gene>
    <name evidence="8" type="ORF">HELGO_WM39633</name>
</gene>
<dbReference type="PANTHER" id="PTHR46081">
    <property type="entry name" value="PEPTIDE METHIONINE SULFOXIDE REDUCTASE 2"/>
    <property type="match status" value="1"/>
</dbReference>
<dbReference type="EC" id="1.8.4.12" evidence="2"/>
<evidence type="ECO:0000259" key="7">
    <source>
        <dbReference type="PROSITE" id="PS51790"/>
    </source>
</evidence>
<dbReference type="NCBIfam" id="TIGR00357">
    <property type="entry name" value="peptide-methionine (R)-S-oxide reductase MsrB"/>
    <property type="match status" value="1"/>
</dbReference>
<evidence type="ECO:0000256" key="1">
    <source>
        <dbReference type="ARBA" id="ARBA00001947"/>
    </source>
</evidence>
<comment type="catalytic activity">
    <reaction evidence="6">
        <text>L-methionyl-[protein] + [thioredoxin]-disulfide + H2O = L-methionyl-(R)-S-oxide-[protein] + [thioredoxin]-dithiol</text>
        <dbReference type="Rhea" id="RHEA:24164"/>
        <dbReference type="Rhea" id="RHEA-COMP:10698"/>
        <dbReference type="Rhea" id="RHEA-COMP:10700"/>
        <dbReference type="Rhea" id="RHEA-COMP:12313"/>
        <dbReference type="Rhea" id="RHEA-COMP:12314"/>
        <dbReference type="ChEBI" id="CHEBI:15377"/>
        <dbReference type="ChEBI" id="CHEBI:16044"/>
        <dbReference type="ChEBI" id="CHEBI:29950"/>
        <dbReference type="ChEBI" id="CHEBI:45764"/>
        <dbReference type="ChEBI" id="CHEBI:50058"/>
        <dbReference type="EC" id="1.8.4.12"/>
    </reaction>
</comment>
<evidence type="ECO:0000256" key="2">
    <source>
        <dbReference type="ARBA" id="ARBA00012499"/>
    </source>
</evidence>
<dbReference type="InterPro" id="IPR011057">
    <property type="entry name" value="Mss4-like_sf"/>
</dbReference>
<reference evidence="8" key="1">
    <citation type="submission" date="2020-01" db="EMBL/GenBank/DDBJ databases">
        <authorList>
            <person name="Meier V. D."/>
            <person name="Meier V D."/>
        </authorList>
    </citation>
    <scope>NUCLEOTIDE SEQUENCE</scope>
    <source>
        <strain evidence="8">HLG_WM_MAG_03</strain>
    </source>
</reference>